<name>A0A135LL63_PENPA</name>
<dbReference type="OMA" id="THHWRAN"/>
<evidence type="ECO:0000313" key="1">
    <source>
        <dbReference type="EMBL" id="KXG49640.1"/>
    </source>
</evidence>
<keyword evidence="2" id="KW-1185">Reference proteome</keyword>
<protein>
    <submittedName>
        <fullName evidence="1">Cytochrome c oxidase, subunit IV, bacterial aa3 type</fullName>
    </submittedName>
</protein>
<dbReference type="RefSeq" id="XP_040648176.1">
    <property type="nucleotide sequence ID" value="XM_040793321.1"/>
</dbReference>
<dbReference type="STRING" id="5078.A0A135LL63"/>
<dbReference type="EMBL" id="LHQR01000048">
    <property type="protein sequence ID" value="KXG49640.1"/>
    <property type="molecule type" value="Genomic_DNA"/>
</dbReference>
<reference evidence="1 2" key="1">
    <citation type="journal article" date="2016" name="BMC Genomics">
        <title>Genome sequencing and secondary metabolism of the postharvest pathogen Penicillium griseofulvum.</title>
        <authorList>
            <person name="Banani H."/>
            <person name="Marcet-Houben M."/>
            <person name="Ballester A.R."/>
            <person name="Abbruscato P."/>
            <person name="Gonzalez-Candelas L."/>
            <person name="Gabaldon T."/>
            <person name="Spadaro D."/>
        </authorList>
    </citation>
    <scope>NUCLEOTIDE SEQUENCE [LARGE SCALE GENOMIC DNA]</scope>
    <source>
        <strain evidence="1 2">PG3</strain>
    </source>
</reference>
<comment type="caution">
    <text evidence="1">The sequence shown here is derived from an EMBL/GenBank/DDBJ whole genome shotgun (WGS) entry which is preliminary data.</text>
</comment>
<accession>A0A135LL63</accession>
<dbReference type="AlphaFoldDB" id="A0A135LL63"/>
<gene>
    <name evidence="1" type="ORF">PGRI_056080</name>
</gene>
<dbReference type="OrthoDB" id="10264507at2759"/>
<dbReference type="GeneID" id="63708621"/>
<proteinExistence type="predicted"/>
<evidence type="ECO:0000313" key="2">
    <source>
        <dbReference type="Proteomes" id="UP000070168"/>
    </source>
</evidence>
<organism evidence="1 2">
    <name type="scientific">Penicillium patulum</name>
    <name type="common">Penicillium griseofulvum</name>
    <dbReference type="NCBI Taxonomy" id="5078"/>
    <lineage>
        <taxon>Eukaryota</taxon>
        <taxon>Fungi</taxon>
        <taxon>Dikarya</taxon>
        <taxon>Ascomycota</taxon>
        <taxon>Pezizomycotina</taxon>
        <taxon>Eurotiomycetes</taxon>
        <taxon>Eurotiomycetidae</taxon>
        <taxon>Eurotiales</taxon>
        <taxon>Aspergillaceae</taxon>
        <taxon>Penicillium</taxon>
    </lineage>
</organism>
<sequence length="198" mass="22421">MSTHLFCCTTIQPTTLPNPEHELTFTSFTKWAKWALSTIIVLTGTTDPSEASVCIQLVRQAINGPEFIGYFITTDIENFEEVTEDKILDANFVKMNEGQSFRCTEHNEIFDLNLYEPSTGSTRHWRSIAKPLKQIENALKNKMSGSGSRSDGSMIVIVMGGIWVEIKIKEKTKTKTKTKIKIKTKTKTKTKTKINILR</sequence>
<dbReference type="Proteomes" id="UP000070168">
    <property type="component" value="Unassembled WGS sequence"/>
</dbReference>